<sequence>MSRVKFLAKSSERPDGWYAVVEKENGEVNEKVFEEKCIDEERAINLATVMAVKHTRFKFLKNNTL</sequence>
<keyword evidence="2" id="KW-1185">Reference proteome</keyword>
<evidence type="ECO:0000313" key="1">
    <source>
        <dbReference type="EMBL" id="TWI56149.1"/>
    </source>
</evidence>
<dbReference type="Proteomes" id="UP000315711">
    <property type="component" value="Unassembled WGS sequence"/>
</dbReference>
<protein>
    <submittedName>
        <fullName evidence="1">Uncharacterized protein</fullName>
    </submittedName>
</protein>
<comment type="caution">
    <text evidence="1">The sequence shown here is derived from an EMBL/GenBank/DDBJ whole genome shotgun (WGS) entry which is preliminary data.</text>
</comment>
<gene>
    <name evidence="1" type="ORF">IQ10_02038</name>
</gene>
<dbReference type="EMBL" id="VLKZ01000005">
    <property type="protein sequence ID" value="TWI56149.1"/>
    <property type="molecule type" value="Genomic_DNA"/>
</dbReference>
<accession>A0A562QHD7</accession>
<dbReference type="AlphaFoldDB" id="A0A562QHD7"/>
<reference evidence="1 2" key="1">
    <citation type="journal article" date="2015" name="Stand. Genomic Sci.">
        <title>Genomic Encyclopedia of Bacterial and Archaeal Type Strains, Phase III: the genomes of soil and plant-associated and newly described type strains.</title>
        <authorList>
            <person name="Whitman W.B."/>
            <person name="Woyke T."/>
            <person name="Klenk H.P."/>
            <person name="Zhou Y."/>
            <person name="Lilburn T.G."/>
            <person name="Beck B.J."/>
            <person name="De Vos P."/>
            <person name="Vandamme P."/>
            <person name="Eisen J.A."/>
            <person name="Garrity G."/>
            <person name="Hugenholtz P."/>
            <person name="Kyrpides N.C."/>
        </authorList>
    </citation>
    <scope>NUCLEOTIDE SEQUENCE [LARGE SCALE GENOMIC DNA]</scope>
    <source>
        <strain evidence="1 2">CGMCC 1.10116</strain>
    </source>
</reference>
<dbReference type="RefSeq" id="WP_144450334.1">
    <property type="nucleotide sequence ID" value="NZ_VLKZ01000005.1"/>
</dbReference>
<proteinExistence type="predicted"/>
<evidence type="ECO:0000313" key="2">
    <source>
        <dbReference type="Proteomes" id="UP000315711"/>
    </source>
</evidence>
<organism evidence="1 2">
    <name type="scientific">Halalkalibacter nanhaiisediminis</name>
    <dbReference type="NCBI Taxonomy" id="688079"/>
    <lineage>
        <taxon>Bacteria</taxon>
        <taxon>Bacillati</taxon>
        <taxon>Bacillota</taxon>
        <taxon>Bacilli</taxon>
        <taxon>Bacillales</taxon>
        <taxon>Bacillaceae</taxon>
        <taxon>Halalkalibacter</taxon>
    </lineage>
</organism>
<name>A0A562QHD7_9BACI</name>